<dbReference type="PANTHER" id="PTHR31118">
    <property type="entry name" value="CYCLASE-LIKE PROTEIN 2"/>
    <property type="match status" value="1"/>
</dbReference>
<dbReference type="RefSeq" id="WP_170087029.1">
    <property type="nucleotide sequence ID" value="NZ_JABAFG010000001.1"/>
</dbReference>
<dbReference type="Proteomes" id="UP000591071">
    <property type="component" value="Unassembled WGS sequence"/>
</dbReference>
<comment type="caution">
    <text evidence="1">The sequence shown here is derived from an EMBL/GenBank/DDBJ whole genome shotgun (WGS) entry which is preliminary data.</text>
</comment>
<accession>A0A848BQN8</accession>
<dbReference type="PANTHER" id="PTHR31118:SF32">
    <property type="entry name" value="KYNURENINE FORMAMIDASE"/>
    <property type="match status" value="1"/>
</dbReference>
<dbReference type="Pfam" id="PF04199">
    <property type="entry name" value="Cyclase"/>
    <property type="match status" value="1"/>
</dbReference>
<dbReference type="InterPro" id="IPR037175">
    <property type="entry name" value="KFase_sf"/>
</dbReference>
<reference evidence="1 2" key="1">
    <citation type="submission" date="2020-04" db="EMBL/GenBank/DDBJ databases">
        <authorList>
            <person name="Hitch T.C.A."/>
            <person name="Wylensek D."/>
            <person name="Clavel T."/>
        </authorList>
    </citation>
    <scope>NUCLEOTIDE SEQUENCE [LARGE SCALE GENOMIC DNA]</scope>
    <source>
        <strain evidence="1 2">Oil-RF-744-FAT-WT-6-1</strain>
    </source>
</reference>
<gene>
    <name evidence="1" type="ORF">HF872_00805</name>
</gene>
<dbReference type="Gene3D" id="3.50.30.50">
    <property type="entry name" value="Putative cyclase"/>
    <property type="match status" value="1"/>
</dbReference>
<dbReference type="GO" id="GO:0019441">
    <property type="term" value="P:L-tryptophan catabolic process to kynurenine"/>
    <property type="evidence" value="ECO:0007669"/>
    <property type="project" value="InterPro"/>
</dbReference>
<dbReference type="InterPro" id="IPR007325">
    <property type="entry name" value="KFase/CYL"/>
</dbReference>
<dbReference type="GO" id="GO:0004061">
    <property type="term" value="F:arylformamidase activity"/>
    <property type="evidence" value="ECO:0007669"/>
    <property type="project" value="InterPro"/>
</dbReference>
<dbReference type="EMBL" id="JABAFG010000001">
    <property type="protein sequence ID" value="NME27168.1"/>
    <property type="molecule type" value="Genomic_DNA"/>
</dbReference>
<name>A0A848BQN8_9FIRM</name>
<sequence length="223" mass="24980">MKLIDLSFPIRDHWRWGYKQSLKHTLEAGDDFRASVMTLPAHAFTHVDTLLHCKPGGAPALDELPVDTYSGAAAVIDLSHIDADHEITADDLKEHAKDIREGDIIILKTCWDKKRDIQSKEYWTDAPFVSEEAADWLYAQKPKAVAFDFPQDQILKQAATYKGCLPMSESTTHYALLLKGVFLIEYLAGLDQITEDRITFMALPLRLVGVEGCPVRAVAVKSL</sequence>
<evidence type="ECO:0000313" key="2">
    <source>
        <dbReference type="Proteomes" id="UP000591071"/>
    </source>
</evidence>
<organism evidence="1 2">
    <name type="scientific">Megasphaera hexanoica</name>
    <dbReference type="NCBI Taxonomy" id="1675036"/>
    <lineage>
        <taxon>Bacteria</taxon>
        <taxon>Bacillati</taxon>
        <taxon>Bacillota</taxon>
        <taxon>Negativicutes</taxon>
        <taxon>Veillonellales</taxon>
        <taxon>Veillonellaceae</taxon>
        <taxon>Megasphaera</taxon>
    </lineage>
</organism>
<proteinExistence type="predicted"/>
<protein>
    <submittedName>
        <fullName evidence="1">Cyclase family protein</fullName>
    </submittedName>
</protein>
<dbReference type="AlphaFoldDB" id="A0A848BQN8"/>
<dbReference type="SUPFAM" id="SSF102198">
    <property type="entry name" value="Putative cyclase"/>
    <property type="match status" value="1"/>
</dbReference>
<evidence type="ECO:0000313" key="1">
    <source>
        <dbReference type="EMBL" id="NME27168.1"/>
    </source>
</evidence>